<feature type="region of interest" description="Disordered" evidence="1">
    <location>
        <begin position="13"/>
        <end position="38"/>
    </location>
</feature>
<proteinExistence type="predicted"/>
<evidence type="ECO:0000313" key="3">
    <source>
        <dbReference type="Proteomes" id="UP000219369"/>
    </source>
</evidence>
<dbReference type="EMBL" id="FMJY01000004">
    <property type="protein sequence ID" value="SCO82744.1"/>
    <property type="molecule type" value="Genomic_DNA"/>
</dbReference>
<feature type="compositionally biased region" description="Polar residues" evidence="1">
    <location>
        <begin position="21"/>
        <end position="38"/>
    </location>
</feature>
<gene>
    <name evidence="2" type="ORF">FRV6_06957</name>
</gene>
<dbReference type="AlphaFoldDB" id="A0A2H3TDL7"/>
<sequence>MRKIVTPPTYADVVRAPPDSPASSIVQTSASGGTAPSNMSKALFCTIDVSRAQTDDSSRVIPSEIRPSVQNEITPQRIRIVCLDEDEQQTIKRLLENNYRRAFEFYEKNTTRLKLMELVARPYWTTVVGAARIKTDSL</sequence>
<reference evidence="3" key="1">
    <citation type="submission" date="2016-09" db="EMBL/GenBank/DDBJ databases">
        <authorList>
            <person name="Guldener U."/>
        </authorList>
    </citation>
    <scope>NUCLEOTIDE SEQUENCE [LARGE SCALE GENOMIC DNA]</scope>
    <source>
        <strain evidence="3">V64-1</strain>
    </source>
</reference>
<organism evidence="2 3">
    <name type="scientific">Fusarium oxysporum</name>
    <name type="common">Fusarium vascular wilt</name>
    <dbReference type="NCBI Taxonomy" id="5507"/>
    <lineage>
        <taxon>Eukaryota</taxon>
        <taxon>Fungi</taxon>
        <taxon>Dikarya</taxon>
        <taxon>Ascomycota</taxon>
        <taxon>Pezizomycotina</taxon>
        <taxon>Sordariomycetes</taxon>
        <taxon>Hypocreomycetidae</taxon>
        <taxon>Hypocreales</taxon>
        <taxon>Nectriaceae</taxon>
        <taxon>Fusarium</taxon>
        <taxon>Fusarium oxysporum species complex</taxon>
    </lineage>
</organism>
<accession>A0A2H3TDL7</accession>
<dbReference type="Proteomes" id="UP000219369">
    <property type="component" value="Unassembled WGS sequence"/>
</dbReference>
<evidence type="ECO:0000256" key="1">
    <source>
        <dbReference type="SAM" id="MobiDB-lite"/>
    </source>
</evidence>
<name>A0A2H3TDL7_FUSOX</name>
<evidence type="ECO:0000313" key="2">
    <source>
        <dbReference type="EMBL" id="SCO82744.1"/>
    </source>
</evidence>
<protein>
    <submittedName>
        <fullName evidence="2">Uncharacterized protein</fullName>
    </submittedName>
</protein>